<dbReference type="Pfam" id="PF04914">
    <property type="entry name" value="DltD"/>
    <property type="match status" value="1"/>
</dbReference>
<evidence type="ECO:0000313" key="1">
    <source>
        <dbReference type="EMBL" id="HAE7767568.1"/>
    </source>
</evidence>
<gene>
    <name evidence="1" type="ORF">GNB58_004673</name>
</gene>
<dbReference type="EMBL" id="DAATAH010000098">
    <property type="protein sequence ID" value="HAE7767568.1"/>
    <property type="molecule type" value="Genomic_DNA"/>
</dbReference>
<name>A0A736VCG4_SALHO</name>
<sequence length="379" mass="44080">MNIKNTLSLHILMALFAILLLCAPVLVTGFSTPLTFQPLIKTMEGTPKEQQEKIAIISHALQGNALFFLGASEVSTSEDEHYAVYNYFNKQLHQPVVAYGDSYVDNITQFLLISRFKNDLNANSKVVLLFAPDSFYFNRIPPAIFADHFPAAIFNPLMENKKTRFFLVNYLHHIDRKDISHLTFGEMKIYGWYPKIIWQAVNYEFANFCTMVKNHWLALLRIVPEAHHPWPQSAKSYVSPDWDKQLAHARELNLVRQESAATLWMDKSVYDDEKTAAEWYKTPMVNLQMEAFRATIALLKSRHVQFVVIVDPLNPWALKNTQKFQPVDSQIRTYLGQNQVRYFDMYARPYQNGWNWDCLHPTELAWVAMDRFIAESFAR</sequence>
<dbReference type="AlphaFoldDB" id="A0A736VCG4"/>
<protein>
    <submittedName>
        <fullName evidence="1">DltD</fullName>
    </submittedName>
</protein>
<reference evidence="1" key="1">
    <citation type="journal article" date="2018" name="Genome Biol.">
        <title>SKESA: strategic k-mer extension for scrupulous assemblies.</title>
        <authorList>
            <person name="Souvorov A."/>
            <person name="Agarwala R."/>
            <person name="Lipman D.J."/>
        </authorList>
    </citation>
    <scope>NUCLEOTIDE SEQUENCE</scope>
    <source>
        <strain evidence="1">2584-68</strain>
    </source>
</reference>
<reference evidence="1" key="2">
    <citation type="submission" date="2018-07" db="EMBL/GenBank/DDBJ databases">
        <authorList>
            <consortium name="NCBI Pathogen Detection Project"/>
        </authorList>
    </citation>
    <scope>NUCLEOTIDE SEQUENCE</scope>
    <source>
        <strain evidence="1">2584-68</strain>
    </source>
</reference>
<organism evidence="1">
    <name type="scientific">Salmonella enterica subsp. houtenae serovar 45:g,z51:-</name>
    <dbReference type="NCBI Taxonomy" id="1967611"/>
    <lineage>
        <taxon>Bacteria</taxon>
        <taxon>Pseudomonadati</taxon>
        <taxon>Pseudomonadota</taxon>
        <taxon>Gammaproteobacteria</taxon>
        <taxon>Enterobacterales</taxon>
        <taxon>Enterobacteriaceae</taxon>
        <taxon>Salmonella</taxon>
    </lineage>
</organism>
<comment type="caution">
    <text evidence="1">The sequence shown here is derived from an EMBL/GenBank/DDBJ whole genome shotgun (WGS) entry which is preliminary data.</text>
</comment>
<proteinExistence type="predicted"/>
<accession>A0A736VCG4</accession>
<dbReference type="InterPro" id="IPR006998">
    <property type="entry name" value="DltD"/>
</dbReference>